<proteinExistence type="predicted"/>
<dbReference type="InterPro" id="IPR028202">
    <property type="entry name" value="Reductase_C"/>
</dbReference>
<accession>K6ZL32</accession>
<dbReference type="AlphaFoldDB" id="K6ZL32"/>
<organism evidence="7 8">
    <name type="scientific">Paraglaciecola polaris LMG 21857</name>
    <dbReference type="NCBI Taxonomy" id="1129793"/>
    <lineage>
        <taxon>Bacteria</taxon>
        <taxon>Pseudomonadati</taxon>
        <taxon>Pseudomonadota</taxon>
        <taxon>Gammaproteobacteria</taxon>
        <taxon>Alteromonadales</taxon>
        <taxon>Alteromonadaceae</taxon>
        <taxon>Paraglaciecola</taxon>
    </lineage>
</organism>
<evidence type="ECO:0000259" key="6">
    <source>
        <dbReference type="Pfam" id="PF14759"/>
    </source>
</evidence>
<dbReference type="Gene3D" id="3.50.50.60">
    <property type="entry name" value="FAD/NAD(P)-binding domain"/>
    <property type="match status" value="2"/>
</dbReference>
<comment type="cofactor">
    <cofactor evidence="1">
        <name>FAD</name>
        <dbReference type="ChEBI" id="CHEBI:57692"/>
    </cofactor>
</comment>
<keyword evidence="4" id="KW-0560">Oxidoreductase</keyword>
<dbReference type="InterPro" id="IPR016156">
    <property type="entry name" value="FAD/NAD-linked_Rdtase_dimer_sf"/>
</dbReference>
<gene>
    <name evidence="7" type="primary">thcD</name>
    <name evidence="7" type="ORF">GPLA_0111</name>
</gene>
<reference evidence="8" key="1">
    <citation type="journal article" date="2014" name="Environ. Microbiol.">
        <title>Comparative genomics of the marine bacterial genus Glaciecola reveals the high degree of genomic diversity and genomic characteristic for cold adaptation.</title>
        <authorList>
            <person name="Qin Q.L."/>
            <person name="Xie B.B."/>
            <person name="Yu Y."/>
            <person name="Shu Y.L."/>
            <person name="Rong J.C."/>
            <person name="Zhang Y.J."/>
            <person name="Zhao D.L."/>
            <person name="Chen X.L."/>
            <person name="Zhang X.Y."/>
            <person name="Chen B."/>
            <person name="Zhou B.C."/>
            <person name="Zhang Y.Z."/>
        </authorList>
    </citation>
    <scope>NUCLEOTIDE SEQUENCE [LARGE SCALE GENOMIC DNA]</scope>
    <source>
        <strain evidence="8">LMG 21857</strain>
    </source>
</reference>
<dbReference type="Pfam" id="PF07992">
    <property type="entry name" value="Pyr_redox_2"/>
    <property type="match status" value="1"/>
</dbReference>
<dbReference type="GO" id="GO:0016651">
    <property type="term" value="F:oxidoreductase activity, acting on NAD(P)H"/>
    <property type="evidence" value="ECO:0007669"/>
    <property type="project" value="TreeGrafter"/>
</dbReference>
<dbReference type="Gene3D" id="3.30.390.30">
    <property type="match status" value="1"/>
</dbReference>
<feature type="domain" description="Reductase C-terminal" evidence="6">
    <location>
        <begin position="271"/>
        <end position="355"/>
    </location>
</feature>
<sequence>MSDEPVGQLLKPLQGYANAQITLTLGVKVVDVNRENKNVTLSDGTLHTYTDLVLATGASPIIPPITGIKDAHNLFTIRNADDTQAIASAFKASEHKRIVVIGGGYVGLETAASLRKCGANVTVLERESRLLARVTAPYMSDYFYALHQNNGVAIYNDQNVSKIRTRDHVNTVVCCDGSQYQADIIIVGVGVRVNTALAVKAELTIDNGIVVNECNQTSDKNIFAIGDCCAQFNTHYQRWLRLESVQNALDQAKVAAAVICGKPPKSNPVPWFWSDQYAVKLQMVGLSQGYDNVILRTETDKPDSFSVWYFKGSELLAVDAVNHAKAYVLGTKYINNSAEIDKNKLGDNTVVLNAAVLKVPN</sequence>
<dbReference type="EMBL" id="BAER01000006">
    <property type="protein sequence ID" value="GAC31032.1"/>
    <property type="molecule type" value="Genomic_DNA"/>
</dbReference>
<dbReference type="Pfam" id="PF14759">
    <property type="entry name" value="Reductase_C"/>
    <property type="match status" value="1"/>
</dbReference>
<evidence type="ECO:0000259" key="5">
    <source>
        <dbReference type="Pfam" id="PF07992"/>
    </source>
</evidence>
<dbReference type="Proteomes" id="UP000006322">
    <property type="component" value="Unassembled WGS sequence"/>
</dbReference>
<evidence type="ECO:0000313" key="7">
    <source>
        <dbReference type="EMBL" id="GAC31032.1"/>
    </source>
</evidence>
<comment type="caution">
    <text evidence="7">The sequence shown here is derived from an EMBL/GenBank/DDBJ whole genome shotgun (WGS) entry which is preliminary data.</text>
</comment>
<keyword evidence="8" id="KW-1185">Reference proteome</keyword>
<evidence type="ECO:0000256" key="1">
    <source>
        <dbReference type="ARBA" id="ARBA00001974"/>
    </source>
</evidence>
<dbReference type="InterPro" id="IPR023753">
    <property type="entry name" value="FAD/NAD-binding_dom"/>
</dbReference>
<keyword evidence="2" id="KW-0285">Flavoprotein</keyword>
<dbReference type="SUPFAM" id="SSF51905">
    <property type="entry name" value="FAD/NAD(P)-binding domain"/>
    <property type="match status" value="2"/>
</dbReference>
<feature type="domain" description="FAD/NAD(P)-binding" evidence="5">
    <location>
        <begin position="18"/>
        <end position="252"/>
    </location>
</feature>
<dbReference type="InterPro" id="IPR036188">
    <property type="entry name" value="FAD/NAD-bd_sf"/>
</dbReference>
<protein>
    <submittedName>
        <fullName evidence="7">Rhodocoxin reductase</fullName>
    </submittedName>
</protein>
<evidence type="ECO:0000256" key="3">
    <source>
        <dbReference type="ARBA" id="ARBA00022827"/>
    </source>
</evidence>
<dbReference type="PANTHER" id="PTHR43557">
    <property type="entry name" value="APOPTOSIS-INDUCING FACTOR 1"/>
    <property type="match status" value="1"/>
</dbReference>
<dbReference type="PRINTS" id="PR00368">
    <property type="entry name" value="FADPNR"/>
</dbReference>
<name>K6ZL32_9ALTE</name>
<dbReference type="GO" id="GO:0005737">
    <property type="term" value="C:cytoplasm"/>
    <property type="evidence" value="ECO:0007669"/>
    <property type="project" value="TreeGrafter"/>
</dbReference>
<dbReference type="SUPFAM" id="SSF55424">
    <property type="entry name" value="FAD/NAD-linked reductases, dimerisation (C-terminal) domain"/>
    <property type="match status" value="1"/>
</dbReference>
<evidence type="ECO:0000256" key="2">
    <source>
        <dbReference type="ARBA" id="ARBA00022630"/>
    </source>
</evidence>
<dbReference type="STRING" id="1129793.GPLA_0111"/>
<dbReference type="InterPro" id="IPR050446">
    <property type="entry name" value="FAD-oxidoreductase/Apoptosis"/>
</dbReference>
<dbReference type="PRINTS" id="PR00469">
    <property type="entry name" value="PNDRDTASEII"/>
</dbReference>
<dbReference type="PANTHER" id="PTHR43557:SF2">
    <property type="entry name" value="RIESKE DOMAIN-CONTAINING PROTEIN-RELATED"/>
    <property type="match status" value="1"/>
</dbReference>
<evidence type="ECO:0000256" key="4">
    <source>
        <dbReference type="ARBA" id="ARBA00023002"/>
    </source>
</evidence>
<keyword evidence="3" id="KW-0274">FAD</keyword>
<evidence type="ECO:0000313" key="8">
    <source>
        <dbReference type="Proteomes" id="UP000006322"/>
    </source>
</evidence>